<proteinExistence type="predicted"/>
<reference evidence="2" key="2">
    <citation type="submission" date="2015-01" db="EMBL/GenBank/DDBJ databases">
        <title>Evolutionary Origins and Diversification of the Mycorrhizal Mutualists.</title>
        <authorList>
            <consortium name="DOE Joint Genome Institute"/>
            <consortium name="Mycorrhizal Genomics Consortium"/>
            <person name="Kohler A."/>
            <person name="Kuo A."/>
            <person name="Nagy L.G."/>
            <person name="Floudas D."/>
            <person name="Copeland A."/>
            <person name="Barry K.W."/>
            <person name="Cichocki N."/>
            <person name="Veneault-Fourrey C."/>
            <person name="LaButti K."/>
            <person name="Lindquist E.A."/>
            <person name="Lipzen A."/>
            <person name="Lundell T."/>
            <person name="Morin E."/>
            <person name="Murat C."/>
            <person name="Riley R."/>
            <person name="Ohm R."/>
            <person name="Sun H."/>
            <person name="Tunlid A."/>
            <person name="Henrissat B."/>
            <person name="Grigoriev I.V."/>
            <person name="Hibbett D.S."/>
            <person name="Martin F."/>
        </authorList>
    </citation>
    <scope>NUCLEOTIDE SEQUENCE [LARGE SCALE GENOMIC DNA]</scope>
    <source>
        <strain evidence="2">Foug A</strain>
    </source>
</reference>
<evidence type="ECO:0000313" key="2">
    <source>
        <dbReference type="Proteomes" id="UP000053989"/>
    </source>
</evidence>
<dbReference type="Proteomes" id="UP000053989">
    <property type="component" value="Unassembled WGS sequence"/>
</dbReference>
<organism evidence="1 2">
    <name type="scientific">Scleroderma citrinum Foug A</name>
    <dbReference type="NCBI Taxonomy" id="1036808"/>
    <lineage>
        <taxon>Eukaryota</taxon>
        <taxon>Fungi</taxon>
        <taxon>Dikarya</taxon>
        <taxon>Basidiomycota</taxon>
        <taxon>Agaricomycotina</taxon>
        <taxon>Agaricomycetes</taxon>
        <taxon>Agaricomycetidae</taxon>
        <taxon>Boletales</taxon>
        <taxon>Sclerodermatineae</taxon>
        <taxon>Sclerodermataceae</taxon>
        <taxon>Scleroderma</taxon>
    </lineage>
</organism>
<dbReference type="AlphaFoldDB" id="A0A0C3DTA7"/>
<dbReference type="EMBL" id="KN822031">
    <property type="protein sequence ID" value="KIM63860.1"/>
    <property type="molecule type" value="Genomic_DNA"/>
</dbReference>
<accession>A0A0C3DTA7</accession>
<keyword evidence="2" id="KW-1185">Reference proteome</keyword>
<evidence type="ECO:0000313" key="1">
    <source>
        <dbReference type="EMBL" id="KIM63860.1"/>
    </source>
</evidence>
<dbReference type="HOGENOM" id="CLU_2962205_0_0_1"/>
<protein>
    <submittedName>
        <fullName evidence="1">Uncharacterized protein</fullName>
    </submittedName>
</protein>
<name>A0A0C3DTA7_9AGAM</name>
<dbReference type="InParanoid" id="A0A0C3DTA7"/>
<gene>
    <name evidence="1" type="ORF">SCLCIDRAFT_1213644</name>
</gene>
<reference evidence="1 2" key="1">
    <citation type="submission" date="2014-04" db="EMBL/GenBank/DDBJ databases">
        <authorList>
            <consortium name="DOE Joint Genome Institute"/>
            <person name="Kuo A."/>
            <person name="Kohler A."/>
            <person name="Nagy L.G."/>
            <person name="Floudas D."/>
            <person name="Copeland A."/>
            <person name="Barry K.W."/>
            <person name="Cichocki N."/>
            <person name="Veneault-Fourrey C."/>
            <person name="LaButti K."/>
            <person name="Lindquist E.A."/>
            <person name="Lipzen A."/>
            <person name="Lundell T."/>
            <person name="Morin E."/>
            <person name="Murat C."/>
            <person name="Sun H."/>
            <person name="Tunlid A."/>
            <person name="Henrissat B."/>
            <person name="Grigoriev I.V."/>
            <person name="Hibbett D.S."/>
            <person name="Martin F."/>
            <person name="Nordberg H.P."/>
            <person name="Cantor M.N."/>
            <person name="Hua S.X."/>
        </authorList>
    </citation>
    <scope>NUCLEOTIDE SEQUENCE [LARGE SCALE GENOMIC DNA]</scope>
    <source>
        <strain evidence="1 2">Foug A</strain>
    </source>
</reference>
<sequence length="59" mass="6641">MPPINLLKCGSLMDSPSMSCSVPAKNYVTASHPYRTIYVLWLLRESLWGQRDIVSLLST</sequence>